<gene>
    <name evidence="1" type="ORF">FRX31_016255</name>
</gene>
<dbReference type="EMBL" id="JABWDY010019098">
    <property type="protein sequence ID" value="KAF5194157.1"/>
    <property type="molecule type" value="Genomic_DNA"/>
</dbReference>
<name>A0A7J6WB21_THATH</name>
<evidence type="ECO:0000313" key="1">
    <source>
        <dbReference type="EMBL" id="KAF5194157.1"/>
    </source>
</evidence>
<comment type="caution">
    <text evidence="1">The sequence shown here is derived from an EMBL/GenBank/DDBJ whole genome shotgun (WGS) entry which is preliminary data.</text>
</comment>
<dbReference type="PANTHER" id="PTHR36795:SF2">
    <property type="entry name" value="OS01G0938400 PROTEIN"/>
    <property type="match status" value="1"/>
</dbReference>
<organism evidence="1 2">
    <name type="scientific">Thalictrum thalictroides</name>
    <name type="common">Rue-anemone</name>
    <name type="synonym">Anemone thalictroides</name>
    <dbReference type="NCBI Taxonomy" id="46969"/>
    <lineage>
        <taxon>Eukaryota</taxon>
        <taxon>Viridiplantae</taxon>
        <taxon>Streptophyta</taxon>
        <taxon>Embryophyta</taxon>
        <taxon>Tracheophyta</taxon>
        <taxon>Spermatophyta</taxon>
        <taxon>Magnoliopsida</taxon>
        <taxon>Ranunculales</taxon>
        <taxon>Ranunculaceae</taxon>
        <taxon>Thalictroideae</taxon>
        <taxon>Thalictrum</taxon>
    </lineage>
</organism>
<dbReference type="AlphaFoldDB" id="A0A7J6WB21"/>
<dbReference type="OrthoDB" id="1932414at2759"/>
<accession>A0A7J6WB21</accession>
<proteinExistence type="predicted"/>
<dbReference type="Proteomes" id="UP000554482">
    <property type="component" value="Unassembled WGS sequence"/>
</dbReference>
<dbReference type="PANTHER" id="PTHR36795">
    <property type="entry name" value="OS01G0938400 PROTEIN"/>
    <property type="match status" value="1"/>
</dbReference>
<evidence type="ECO:0000313" key="2">
    <source>
        <dbReference type="Proteomes" id="UP000554482"/>
    </source>
</evidence>
<reference evidence="1 2" key="1">
    <citation type="submission" date="2020-06" db="EMBL/GenBank/DDBJ databases">
        <title>Transcriptomic and genomic resources for Thalictrum thalictroides and T. hernandezii: Facilitating candidate gene discovery in an emerging model plant lineage.</title>
        <authorList>
            <person name="Arias T."/>
            <person name="Riano-Pachon D.M."/>
            <person name="Di Stilio V.S."/>
        </authorList>
    </citation>
    <scope>NUCLEOTIDE SEQUENCE [LARGE SCALE GENOMIC DNA]</scope>
    <source>
        <strain evidence="2">cv. WT478/WT964</strain>
        <tissue evidence="1">Leaves</tissue>
    </source>
</reference>
<protein>
    <submittedName>
        <fullName evidence="1">Uncharacterized protein</fullName>
    </submittedName>
</protein>
<keyword evidence="2" id="KW-1185">Reference proteome</keyword>
<sequence length="130" mass="15043">MSTTIEMSSNINISYQKLINEVVFDEEAPKQEAQVIRTRSWSKHFRRLSLKRRLKIRIPGLKRFLRKKDKLISSVKVSCNKIIQRLLEGKAHMGDLFAGNYLFMHVSPTPFKNKYPEKTVIGGHSAEKIA</sequence>